<evidence type="ECO:0000313" key="1">
    <source>
        <dbReference type="EMBL" id="KAK2096388.1"/>
    </source>
</evidence>
<sequence length="201" mass="22493">MSLLSLSIKSLKLLGISLCPRDPRLSFPAGKQAPRSGCSPSFPLLTSSLLRTGSVGPALADILEANYPLGWLLHTASVESLWDIAQTALRPKADYLSETSYQLQQPFSLNSYSYFLRFQVFVYPHEQVASQTTARNTAMVYLMFRWEPVSQVLIERDNDKEASLRSLLQDLQPKQETPIDVTAGVMRESSWILAEVVKNAR</sequence>
<proteinExistence type="predicted"/>
<name>A0ABQ9UH36_SAGOE</name>
<reference evidence="1 2" key="1">
    <citation type="submission" date="2023-05" db="EMBL/GenBank/DDBJ databases">
        <title>B98-5 Cell Line De Novo Hybrid Assembly: An Optical Mapping Approach.</title>
        <authorList>
            <person name="Kananen K."/>
            <person name="Auerbach J.A."/>
            <person name="Kautto E."/>
            <person name="Blachly J.S."/>
        </authorList>
    </citation>
    <scope>NUCLEOTIDE SEQUENCE [LARGE SCALE GENOMIC DNA]</scope>
    <source>
        <strain evidence="1">B95-8</strain>
        <tissue evidence="1">Cell line</tissue>
    </source>
</reference>
<keyword evidence="2" id="KW-1185">Reference proteome</keyword>
<gene>
    <name evidence="1" type="ORF">P7K49_025422</name>
</gene>
<evidence type="ECO:0000313" key="2">
    <source>
        <dbReference type="Proteomes" id="UP001266305"/>
    </source>
</evidence>
<dbReference type="Proteomes" id="UP001266305">
    <property type="component" value="Unassembled WGS sequence"/>
</dbReference>
<comment type="caution">
    <text evidence="1">The sequence shown here is derived from an EMBL/GenBank/DDBJ whole genome shotgun (WGS) entry which is preliminary data.</text>
</comment>
<accession>A0ABQ9UH36</accession>
<organism evidence="1 2">
    <name type="scientific">Saguinus oedipus</name>
    <name type="common">Cotton-top tamarin</name>
    <name type="synonym">Oedipomidas oedipus</name>
    <dbReference type="NCBI Taxonomy" id="9490"/>
    <lineage>
        <taxon>Eukaryota</taxon>
        <taxon>Metazoa</taxon>
        <taxon>Chordata</taxon>
        <taxon>Craniata</taxon>
        <taxon>Vertebrata</taxon>
        <taxon>Euteleostomi</taxon>
        <taxon>Mammalia</taxon>
        <taxon>Eutheria</taxon>
        <taxon>Euarchontoglires</taxon>
        <taxon>Primates</taxon>
        <taxon>Haplorrhini</taxon>
        <taxon>Platyrrhini</taxon>
        <taxon>Cebidae</taxon>
        <taxon>Callitrichinae</taxon>
        <taxon>Saguinus</taxon>
    </lineage>
</organism>
<protein>
    <submittedName>
        <fullName evidence="1">Uncharacterized protein</fullName>
    </submittedName>
</protein>
<dbReference type="EMBL" id="JASSZA010000012">
    <property type="protein sequence ID" value="KAK2096388.1"/>
    <property type="molecule type" value="Genomic_DNA"/>
</dbReference>